<evidence type="ECO:0000313" key="14">
    <source>
        <dbReference type="Proteomes" id="UP000012960"/>
    </source>
</evidence>
<dbReference type="EnsemblPlants" id="Ma07_t03120.1">
    <property type="protein sequence ID" value="Ma07_p03120.1"/>
    <property type="gene ID" value="Ma07_g03120"/>
</dbReference>
<dbReference type="OMA" id="LNICFEK"/>
<keyword evidence="5" id="KW-0479">Metal-binding</keyword>
<dbReference type="OrthoDB" id="2014201at2759"/>
<evidence type="ECO:0000256" key="8">
    <source>
        <dbReference type="ARBA" id="ARBA00023211"/>
    </source>
</evidence>
<evidence type="ECO:0000256" key="3">
    <source>
        <dbReference type="ARBA" id="ARBA00022679"/>
    </source>
</evidence>
<keyword evidence="3" id="KW-0808">Transferase</keyword>
<organism evidence="13 14">
    <name type="scientific">Musa acuminata subsp. malaccensis</name>
    <name type="common">Wild banana</name>
    <name type="synonym">Musa malaccensis</name>
    <dbReference type="NCBI Taxonomy" id="214687"/>
    <lineage>
        <taxon>Eukaryota</taxon>
        <taxon>Viridiplantae</taxon>
        <taxon>Streptophyta</taxon>
        <taxon>Embryophyta</taxon>
        <taxon>Tracheophyta</taxon>
        <taxon>Spermatophyta</taxon>
        <taxon>Magnoliopsida</taxon>
        <taxon>Liliopsida</taxon>
        <taxon>Zingiberales</taxon>
        <taxon>Musaceae</taxon>
        <taxon>Musa</taxon>
    </lineage>
</organism>
<dbReference type="KEGG" id="mus:103990777"/>
<evidence type="ECO:0000313" key="13">
    <source>
        <dbReference type="EnsemblPlants" id="Ma07_p03120.1"/>
    </source>
</evidence>
<keyword evidence="8" id="KW-0464">Manganese</keyword>
<evidence type="ECO:0000256" key="11">
    <source>
        <dbReference type="RuleBase" id="RU362027"/>
    </source>
</evidence>
<dbReference type="Proteomes" id="UP000012960">
    <property type="component" value="Unplaced"/>
</dbReference>
<evidence type="ECO:0000256" key="9">
    <source>
        <dbReference type="ARBA" id="ARBA00023316"/>
    </source>
</evidence>
<dbReference type="EMBL" id="HG996473">
    <property type="protein sequence ID" value="CAG1855473.1"/>
    <property type="molecule type" value="Genomic_DNA"/>
</dbReference>
<evidence type="ECO:0000256" key="10">
    <source>
        <dbReference type="ARBA" id="ARBA00038162"/>
    </source>
</evidence>
<dbReference type="InterPro" id="IPR002495">
    <property type="entry name" value="Glyco_trans_8"/>
</dbReference>
<protein>
    <recommendedName>
        <fullName evidence="11">Hexosyltransferase</fullName>
        <ecNumber evidence="11">2.4.1.-</ecNumber>
    </recommendedName>
</protein>
<dbReference type="CDD" id="cd02537">
    <property type="entry name" value="GT8_Glycogenin"/>
    <property type="match status" value="1"/>
</dbReference>
<dbReference type="GO" id="GO:0045492">
    <property type="term" value="P:xylan biosynthetic process"/>
    <property type="evidence" value="ECO:0000318"/>
    <property type="project" value="GO_Central"/>
</dbReference>
<evidence type="ECO:0000256" key="6">
    <source>
        <dbReference type="ARBA" id="ARBA00022989"/>
    </source>
</evidence>
<dbReference type="InterPro" id="IPR050587">
    <property type="entry name" value="GNT1/Glycosyltrans_8"/>
</dbReference>
<gene>
    <name evidence="12" type="ORF">GSMUA_51650.1</name>
</gene>
<dbReference type="Pfam" id="PF01501">
    <property type="entry name" value="Glyco_transf_8"/>
    <property type="match status" value="1"/>
</dbReference>
<dbReference type="InterPro" id="IPR029044">
    <property type="entry name" value="Nucleotide-diphossugar_trans"/>
</dbReference>
<sequence>MNMRGLNTASPNLAEGRYSSAISDETSKRKMRCRDSREGDRYRVMFSGWSSGCKFHSLKLALFVMTCCAALTLLHCPAAHNEQLLQSSSRSRFADVGRIWQKKLSDPRYLSDLDVDWRQVSDVLRSVDGREGSLRIGLLNFNVTEIGVWRRTMPNAELSVVQLDYADASITWDVLYPEWIDEEEEDEVPTCPSLPQARLKKGSRFDVVAVKLPCRRSKSWARDVARLHLQLSAAKLAVASAGGASAVHVLLLTECFPIPNLFSCKSLVGREGNAWLYKPDVPALQEKLQLPVGSCELAVPLKPAVRPQAGGRGTREAYATILHSVEVYACGAIAVARSIRLAGSTRDLVVLVDESISGRHRSGLEAAGWKVRTIRRIRNPKAEKNAYNEWNYSKFRLWQLTDYDKIIFIDADLLVLRNIDFLFGMPEVSATGNNATIFNSGVMVIEPCNFTFQLLMAHIDDITSYNGGDQGYLNEIFTWWHRIPRHMNFLKHFWEGDSERVRAKKTALFAAETPGLYVLHYLGVKPWMCFRDFDCNWNSVTYRSFASDEAHATWWKVHDSMPESLQSFCLLSTLTKAGLEYARREAEKANFPDRHWRRNVTDPRRHVCFEKFCRWEAMLLHWDEPHASITV</sequence>
<dbReference type="Gene3D" id="3.90.550.10">
    <property type="entry name" value="Spore Coat Polysaccharide Biosynthesis Protein SpsA, Chain A"/>
    <property type="match status" value="1"/>
</dbReference>
<evidence type="ECO:0000256" key="5">
    <source>
        <dbReference type="ARBA" id="ARBA00022723"/>
    </source>
</evidence>
<reference evidence="13" key="2">
    <citation type="submission" date="2021-05" db="UniProtKB">
        <authorList>
            <consortium name="EnsemblPlants"/>
        </authorList>
    </citation>
    <scope>IDENTIFICATION</scope>
    <source>
        <strain evidence="13">subsp. malaccensis</strain>
    </source>
</reference>
<dbReference type="GO" id="GO:0000139">
    <property type="term" value="C:Golgi membrane"/>
    <property type="evidence" value="ECO:0007669"/>
    <property type="project" value="UniProtKB-SubCell"/>
</dbReference>
<name>A0A804JRK6_MUSAM</name>
<reference evidence="12" key="1">
    <citation type="submission" date="2021-03" db="EMBL/GenBank/DDBJ databases">
        <authorList>
            <consortium name="Genoscope - CEA"/>
            <person name="William W."/>
        </authorList>
    </citation>
    <scope>NUCLEOTIDE SEQUENCE</scope>
    <source>
        <strain evidence="12">Doubled-haploid Pahang</strain>
    </source>
</reference>
<dbReference type="GO" id="GO:0071555">
    <property type="term" value="P:cell wall organization"/>
    <property type="evidence" value="ECO:0007669"/>
    <property type="project" value="UniProtKB-KW"/>
</dbReference>
<dbReference type="GO" id="GO:0016757">
    <property type="term" value="F:glycosyltransferase activity"/>
    <property type="evidence" value="ECO:0000318"/>
    <property type="project" value="GO_Central"/>
</dbReference>
<dbReference type="FunFam" id="3.90.550.10:FF:000018">
    <property type="entry name" value="Hexosyltransferase"/>
    <property type="match status" value="1"/>
</dbReference>
<keyword evidence="7" id="KW-0472">Membrane</keyword>
<accession>A0A804JRK6</accession>
<comment type="similarity">
    <text evidence="10">Belongs to the glycosyltransferase 8 family. Glycogenin subfamily.</text>
</comment>
<evidence type="ECO:0000256" key="4">
    <source>
        <dbReference type="ARBA" id="ARBA00022692"/>
    </source>
</evidence>
<keyword evidence="6" id="KW-1133">Transmembrane helix</keyword>
<dbReference type="AlphaFoldDB" id="A0A804JRK6"/>
<dbReference type="PANTHER" id="PTHR11183">
    <property type="entry name" value="GLYCOGENIN SUBFAMILY MEMBER"/>
    <property type="match status" value="1"/>
</dbReference>
<dbReference type="SUPFAM" id="SSF53448">
    <property type="entry name" value="Nucleotide-diphospho-sugar transferases"/>
    <property type="match status" value="1"/>
</dbReference>
<dbReference type="GO" id="GO:0046872">
    <property type="term" value="F:metal ion binding"/>
    <property type="evidence" value="ECO:0007669"/>
    <property type="project" value="UniProtKB-KW"/>
</dbReference>
<evidence type="ECO:0000313" key="12">
    <source>
        <dbReference type="EMBL" id="CAG1855473.1"/>
    </source>
</evidence>
<dbReference type="EC" id="2.4.1.-" evidence="11"/>
<keyword evidence="4" id="KW-0812">Transmembrane</keyword>
<evidence type="ECO:0000256" key="2">
    <source>
        <dbReference type="ARBA" id="ARBA00022676"/>
    </source>
</evidence>
<keyword evidence="2" id="KW-0328">Glycosyltransferase</keyword>
<dbReference type="InParanoid" id="A0A804JRK6"/>
<evidence type="ECO:0000256" key="1">
    <source>
        <dbReference type="ARBA" id="ARBA00004323"/>
    </source>
</evidence>
<proteinExistence type="inferred from homology"/>
<keyword evidence="14" id="KW-1185">Reference proteome</keyword>
<dbReference type="Gramene" id="Ma07_t03120.1">
    <property type="protein sequence ID" value="Ma07_p03120.1"/>
    <property type="gene ID" value="Ma07_g03120"/>
</dbReference>
<evidence type="ECO:0000256" key="7">
    <source>
        <dbReference type="ARBA" id="ARBA00023136"/>
    </source>
</evidence>
<comment type="subcellular location">
    <subcellularLocation>
        <location evidence="1">Golgi apparatus membrane</location>
        <topology evidence="1">Single-pass type II membrane protein</topology>
    </subcellularLocation>
</comment>
<keyword evidence="9" id="KW-0961">Cell wall biogenesis/degradation</keyword>